<organism evidence="2 3">
    <name type="scientific">Leifsonia shinshuensis</name>
    <dbReference type="NCBI Taxonomy" id="150026"/>
    <lineage>
        <taxon>Bacteria</taxon>
        <taxon>Bacillati</taxon>
        <taxon>Actinomycetota</taxon>
        <taxon>Actinomycetes</taxon>
        <taxon>Micrococcales</taxon>
        <taxon>Microbacteriaceae</taxon>
        <taxon>Leifsonia</taxon>
    </lineage>
</organism>
<dbReference type="EMBL" id="CP043641">
    <property type="protein sequence ID" value="QNE36861.1"/>
    <property type="molecule type" value="Genomic_DNA"/>
</dbReference>
<evidence type="ECO:0000256" key="1">
    <source>
        <dbReference type="SAM" id="Phobius"/>
    </source>
</evidence>
<keyword evidence="1" id="KW-1133">Transmembrane helix</keyword>
<dbReference type="AlphaFoldDB" id="A0A7G6YEE6"/>
<feature type="transmembrane region" description="Helical" evidence="1">
    <location>
        <begin position="55"/>
        <end position="82"/>
    </location>
</feature>
<dbReference type="RefSeq" id="WP_185276288.1">
    <property type="nucleotide sequence ID" value="NZ_CP043641.1"/>
</dbReference>
<protein>
    <submittedName>
        <fullName evidence="2">Uncharacterized protein</fullName>
    </submittedName>
</protein>
<keyword evidence="1" id="KW-0472">Membrane</keyword>
<evidence type="ECO:0000313" key="2">
    <source>
        <dbReference type="EMBL" id="QNE36861.1"/>
    </source>
</evidence>
<name>A0A7G6YEE6_9MICO</name>
<accession>A0A7G6YEE6</accession>
<keyword evidence="1" id="KW-0812">Transmembrane</keyword>
<proteinExistence type="predicted"/>
<feature type="transmembrane region" description="Helical" evidence="1">
    <location>
        <begin position="89"/>
        <end position="110"/>
    </location>
</feature>
<feature type="transmembrane region" description="Helical" evidence="1">
    <location>
        <begin position="12"/>
        <end position="35"/>
    </location>
</feature>
<dbReference type="KEGG" id="lse:F1C12_18235"/>
<dbReference type="Proteomes" id="UP000515511">
    <property type="component" value="Chromosome"/>
</dbReference>
<sequence>MTADTSTIARRRPIVVTAIALSTVAIVLAWCWFAVVFSDAYDEECKARVAGTSELSFAVTVGSAPLVLVTAGALVALIATIAGSAGRRLLVGVAILLAATAMGVLVAWAFSGWTLFTHVAIGSNCFG</sequence>
<reference evidence="3" key="1">
    <citation type="submission" date="2019-09" db="EMBL/GenBank/DDBJ databases">
        <title>Antimicrobial potential of Antarctic Bacteria.</title>
        <authorList>
            <person name="Benaud N."/>
            <person name="Edwards R.J."/>
            <person name="Ferrari B.C."/>
        </authorList>
    </citation>
    <scope>NUCLEOTIDE SEQUENCE [LARGE SCALE GENOMIC DNA]</scope>
    <source>
        <strain evidence="3">INR9</strain>
    </source>
</reference>
<evidence type="ECO:0000313" key="3">
    <source>
        <dbReference type="Proteomes" id="UP000515511"/>
    </source>
</evidence>
<gene>
    <name evidence="2" type="ORF">F1C12_18235</name>
</gene>